<evidence type="ECO:0000256" key="1">
    <source>
        <dbReference type="ARBA" id="ARBA00007870"/>
    </source>
</evidence>
<dbReference type="Proteomes" id="UP000501179">
    <property type="component" value="Chromosome"/>
</dbReference>
<comment type="pathway">
    <text evidence="4">Cofactor biosynthesis; (R)-pantothenate biosynthesis; (R)-pantoate from 3-methyl-2-oxobutanoate: step 2/2.</text>
</comment>
<evidence type="ECO:0000259" key="5">
    <source>
        <dbReference type="Pfam" id="PF02558"/>
    </source>
</evidence>
<keyword evidence="2 4" id="KW-0521">NADP</keyword>
<dbReference type="InterPro" id="IPR013752">
    <property type="entry name" value="KPA_reductase"/>
</dbReference>
<dbReference type="EMBL" id="CP050177">
    <property type="protein sequence ID" value="QIQ01887.1"/>
    <property type="molecule type" value="Genomic_DNA"/>
</dbReference>
<organism evidence="7 8">
    <name type="scientific">Streptomyces liangshanensis</name>
    <dbReference type="NCBI Taxonomy" id="2717324"/>
    <lineage>
        <taxon>Bacteria</taxon>
        <taxon>Bacillati</taxon>
        <taxon>Actinomycetota</taxon>
        <taxon>Actinomycetes</taxon>
        <taxon>Kitasatosporales</taxon>
        <taxon>Streptomycetaceae</taxon>
        <taxon>Streptomyces</taxon>
    </lineage>
</organism>
<dbReference type="GO" id="GO:0005737">
    <property type="term" value="C:cytoplasm"/>
    <property type="evidence" value="ECO:0007669"/>
    <property type="project" value="TreeGrafter"/>
</dbReference>
<dbReference type="SUPFAM" id="SSF51735">
    <property type="entry name" value="NAD(P)-binding Rossmann-fold domains"/>
    <property type="match status" value="1"/>
</dbReference>
<sequence length="312" mass="32393">MRTLIVGAGAVGGFVGGRLVQAGREVHFLVRPGRAEHLRQRGLRIVDGGQAEGIAVNPITADALKGTEEPYGLVLLSVKPDALSAVMDDIAPVVGSATVLIPFLNGVTHLEKLTGRFGESLVGGTLRIVTQLDDDGDIRQYAPGGQIEIGELDGRRSSRVEEVAETLTIPDFSVAVSTDIVGAMWQKWVMIATVGAITSLARGTIGDAAALTDGERFATVTLEEAASVAAASGHGLSEPAHAALHQLVTATGSGMTSSLSRELASGRPTEVENVLGDLIRRGHAAGIAVPRLEAASLTLRAHNRRLTATPGE</sequence>
<protein>
    <recommendedName>
        <fullName evidence="4">2-dehydropantoate 2-reductase</fullName>
        <ecNumber evidence="4">1.1.1.169</ecNumber>
    </recommendedName>
    <alternativeName>
        <fullName evidence="4">Ketopantoate reductase</fullName>
    </alternativeName>
</protein>
<dbReference type="EC" id="1.1.1.169" evidence="4"/>
<evidence type="ECO:0000313" key="7">
    <source>
        <dbReference type="EMBL" id="QIQ01887.1"/>
    </source>
</evidence>
<dbReference type="InterPro" id="IPR008927">
    <property type="entry name" value="6-PGluconate_DH-like_C_sf"/>
</dbReference>
<dbReference type="AlphaFoldDB" id="A0A6G9GVD0"/>
<dbReference type="PANTHER" id="PTHR21708:SF26">
    <property type="entry name" value="2-DEHYDROPANTOATE 2-REDUCTASE"/>
    <property type="match status" value="1"/>
</dbReference>
<dbReference type="InterPro" id="IPR013328">
    <property type="entry name" value="6PGD_dom2"/>
</dbReference>
<feature type="domain" description="Ketopantoate reductase C-terminal" evidence="6">
    <location>
        <begin position="179"/>
        <end position="298"/>
    </location>
</feature>
<accession>A0A6G9GVD0</accession>
<evidence type="ECO:0000256" key="2">
    <source>
        <dbReference type="ARBA" id="ARBA00022857"/>
    </source>
</evidence>
<evidence type="ECO:0000259" key="6">
    <source>
        <dbReference type="Pfam" id="PF08546"/>
    </source>
</evidence>
<dbReference type="InterPro" id="IPR036291">
    <property type="entry name" value="NAD(P)-bd_dom_sf"/>
</dbReference>
<dbReference type="UniPathway" id="UPA00028">
    <property type="reaction ID" value="UER00004"/>
</dbReference>
<dbReference type="PANTHER" id="PTHR21708">
    <property type="entry name" value="PROBABLE 2-DEHYDROPANTOATE 2-REDUCTASE"/>
    <property type="match status" value="1"/>
</dbReference>
<comment type="catalytic activity">
    <reaction evidence="4">
        <text>(R)-pantoate + NADP(+) = 2-dehydropantoate + NADPH + H(+)</text>
        <dbReference type="Rhea" id="RHEA:16233"/>
        <dbReference type="ChEBI" id="CHEBI:11561"/>
        <dbReference type="ChEBI" id="CHEBI:15378"/>
        <dbReference type="ChEBI" id="CHEBI:15980"/>
        <dbReference type="ChEBI" id="CHEBI:57783"/>
        <dbReference type="ChEBI" id="CHEBI:58349"/>
        <dbReference type="EC" id="1.1.1.169"/>
    </reaction>
</comment>
<keyword evidence="3 4" id="KW-0560">Oxidoreductase</keyword>
<dbReference type="GO" id="GO:0015940">
    <property type="term" value="P:pantothenate biosynthetic process"/>
    <property type="evidence" value="ECO:0007669"/>
    <property type="project" value="UniProtKB-UniPathway"/>
</dbReference>
<dbReference type="RefSeq" id="WP_167024793.1">
    <property type="nucleotide sequence ID" value="NZ_CP050177.1"/>
</dbReference>
<dbReference type="Pfam" id="PF08546">
    <property type="entry name" value="ApbA_C"/>
    <property type="match status" value="1"/>
</dbReference>
<dbReference type="Gene3D" id="1.10.1040.10">
    <property type="entry name" value="N-(1-d-carboxylethyl)-l-norvaline Dehydrogenase, domain 2"/>
    <property type="match status" value="1"/>
</dbReference>
<evidence type="ECO:0000313" key="8">
    <source>
        <dbReference type="Proteomes" id="UP000501179"/>
    </source>
</evidence>
<reference evidence="7 8" key="1">
    <citation type="submission" date="2020-03" db="EMBL/GenBank/DDBJ databases">
        <title>A novel species.</title>
        <authorList>
            <person name="Gao J."/>
        </authorList>
    </citation>
    <scope>NUCLEOTIDE SEQUENCE [LARGE SCALE GENOMIC DNA]</scope>
    <source>
        <strain evidence="7 8">QMT-12</strain>
    </source>
</reference>
<keyword evidence="8" id="KW-1185">Reference proteome</keyword>
<dbReference type="Gene3D" id="3.40.50.720">
    <property type="entry name" value="NAD(P)-binding Rossmann-like Domain"/>
    <property type="match status" value="1"/>
</dbReference>
<evidence type="ECO:0000256" key="4">
    <source>
        <dbReference type="RuleBase" id="RU362068"/>
    </source>
</evidence>
<dbReference type="InterPro" id="IPR013332">
    <property type="entry name" value="KPR_N"/>
</dbReference>
<dbReference type="InterPro" id="IPR051402">
    <property type="entry name" value="KPR-Related"/>
</dbReference>
<dbReference type="SUPFAM" id="SSF48179">
    <property type="entry name" value="6-phosphogluconate dehydrogenase C-terminal domain-like"/>
    <property type="match status" value="1"/>
</dbReference>
<feature type="domain" description="Ketopantoate reductase N-terminal" evidence="5">
    <location>
        <begin position="4"/>
        <end position="153"/>
    </location>
</feature>
<dbReference type="InterPro" id="IPR003710">
    <property type="entry name" value="ApbA"/>
</dbReference>
<dbReference type="GO" id="GO:0008677">
    <property type="term" value="F:2-dehydropantoate 2-reductase activity"/>
    <property type="evidence" value="ECO:0007669"/>
    <property type="project" value="UniProtKB-EC"/>
</dbReference>
<dbReference type="Pfam" id="PF02558">
    <property type="entry name" value="ApbA"/>
    <property type="match status" value="1"/>
</dbReference>
<dbReference type="KEGG" id="slia:HA039_05915"/>
<name>A0A6G9GVD0_9ACTN</name>
<dbReference type="NCBIfam" id="TIGR00745">
    <property type="entry name" value="apbA_panE"/>
    <property type="match status" value="1"/>
</dbReference>
<keyword evidence="4" id="KW-0566">Pantothenate biosynthesis</keyword>
<gene>
    <name evidence="7" type="ORF">HA039_05915</name>
</gene>
<evidence type="ECO:0000256" key="3">
    <source>
        <dbReference type="ARBA" id="ARBA00023002"/>
    </source>
</evidence>
<comment type="similarity">
    <text evidence="1 4">Belongs to the ketopantoate reductase family.</text>
</comment>
<proteinExistence type="inferred from homology"/>
<comment type="function">
    <text evidence="4">Catalyzes the NADPH-dependent reduction of ketopantoate into pantoic acid.</text>
</comment>